<protein>
    <submittedName>
        <fullName evidence="2">Uncharacterized protein</fullName>
    </submittedName>
</protein>
<evidence type="ECO:0000313" key="2">
    <source>
        <dbReference type="EMBL" id="KAE9268785.1"/>
    </source>
</evidence>
<comment type="caution">
    <text evidence="2">The sequence shown here is derived from an EMBL/GenBank/DDBJ whole genome shotgun (WGS) entry which is preliminary data.</text>
</comment>
<reference evidence="2 3" key="1">
    <citation type="submission" date="2018-09" db="EMBL/GenBank/DDBJ databases">
        <title>Genomic investigation of the strawberry pathogen Phytophthora fragariae indicates pathogenicity is determined by transcriptional variation in three key races.</title>
        <authorList>
            <person name="Adams T.M."/>
            <person name="Armitage A.D."/>
            <person name="Sobczyk M.K."/>
            <person name="Bates H.J."/>
            <person name="Dunwell J.M."/>
            <person name="Nellist C.F."/>
            <person name="Harrison R.J."/>
        </authorList>
    </citation>
    <scope>NUCLEOTIDE SEQUENCE [LARGE SCALE GENOMIC DNA]</scope>
    <source>
        <strain evidence="2 3">NOV-77</strain>
    </source>
</reference>
<dbReference type="EMBL" id="QXFY01006436">
    <property type="protein sequence ID" value="KAE9268785.1"/>
    <property type="molecule type" value="Genomic_DNA"/>
</dbReference>
<feature type="chain" id="PRO_5026113573" evidence="1">
    <location>
        <begin position="18"/>
        <end position="52"/>
    </location>
</feature>
<accession>A0A6G0Q4C3</accession>
<evidence type="ECO:0000313" key="3">
    <source>
        <dbReference type="Proteomes" id="UP000486351"/>
    </source>
</evidence>
<feature type="signal peptide" evidence="1">
    <location>
        <begin position="1"/>
        <end position="17"/>
    </location>
</feature>
<sequence>MILDVVIFFELFSALSGMEPGVDSLPDRYGCPFYTHCETCLSMDPGKCVAAK</sequence>
<gene>
    <name evidence="2" type="ORF">PF008_g31037</name>
</gene>
<dbReference type="Proteomes" id="UP000486351">
    <property type="component" value="Unassembled WGS sequence"/>
</dbReference>
<name>A0A6G0Q4C3_9STRA</name>
<organism evidence="2 3">
    <name type="scientific">Phytophthora fragariae</name>
    <dbReference type="NCBI Taxonomy" id="53985"/>
    <lineage>
        <taxon>Eukaryota</taxon>
        <taxon>Sar</taxon>
        <taxon>Stramenopiles</taxon>
        <taxon>Oomycota</taxon>
        <taxon>Peronosporomycetes</taxon>
        <taxon>Peronosporales</taxon>
        <taxon>Peronosporaceae</taxon>
        <taxon>Phytophthora</taxon>
    </lineage>
</organism>
<proteinExistence type="predicted"/>
<keyword evidence="1" id="KW-0732">Signal</keyword>
<dbReference type="AlphaFoldDB" id="A0A6G0Q4C3"/>
<evidence type="ECO:0000256" key="1">
    <source>
        <dbReference type="SAM" id="SignalP"/>
    </source>
</evidence>